<keyword evidence="1" id="KW-0472">Membrane</keyword>
<reference evidence="2" key="1">
    <citation type="submission" date="2020-08" db="EMBL/GenBank/DDBJ databases">
        <title>Genomic Encyclopedia of Type Strains, Phase IV (KMG-IV): sequencing the most valuable type-strain genomes for metagenomic binning, comparative biology and taxonomic classification.</title>
        <authorList>
            <person name="Goeker M."/>
        </authorList>
    </citation>
    <scope>NUCLEOTIDE SEQUENCE</scope>
    <source>
        <strain evidence="2">DSM 669</strain>
    </source>
</reference>
<feature type="transmembrane region" description="Helical" evidence="1">
    <location>
        <begin position="40"/>
        <end position="61"/>
    </location>
</feature>
<keyword evidence="1" id="KW-1133">Transmembrane helix</keyword>
<dbReference type="EMBL" id="JACHGX010000010">
    <property type="protein sequence ID" value="MBB6090888.1"/>
    <property type="molecule type" value="Genomic_DNA"/>
</dbReference>
<evidence type="ECO:0000313" key="2">
    <source>
        <dbReference type="EMBL" id="MBB6090888.1"/>
    </source>
</evidence>
<gene>
    <name evidence="2" type="ORF">HNR49_002274</name>
</gene>
<proteinExistence type="predicted"/>
<evidence type="ECO:0000313" key="3">
    <source>
        <dbReference type="Proteomes" id="UP000642919"/>
    </source>
</evidence>
<comment type="caution">
    <text evidence="2">The sequence shown here is derived from an EMBL/GenBank/DDBJ whole genome shotgun (WGS) entry which is preliminary data.</text>
</comment>
<dbReference type="Proteomes" id="UP000642919">
    <property type="component" value="Unassembled WGS sequence"/>
</dbReference>
<dbReference type="AlphaFoldDB" id="A0A841HF06"/>
<accession>A0A841HF06</accession>
<sequence length="67" mass="6938">MSSQVKWGVGTIVLGAVLLVLLGITGAFQNALATGIQHRPVNLTAIGGSLFLVISGIATVVQSRRHE</sequence>
<dbReference type="GeneID" id="68695304"/>
<protein>
    <submittedName>
        <fullName evidence="2">Uncharacterized protein</fullName>
    </submittedName>
</protein>
<dbReference type="RefSeq" id="WP_148265521.1">
    <property type="nucleotide sequence ID" value="NZ_CP146626.1"/>
</dbReference>
<keyword evidence="1" id="KW-0812">Transmembrane</keyword>
<name>A0A841HF06_HALSI</name>
<feature type="transmembrane region" description="Helical" evidence="1">
    <location>
        <begin position="7"/>
        <end position="28"/>
    </location>
</feature>
<evidence type="ECO:0000256" key="1">
    <source>
        <dbReference type="SAM" id="Phobius"/>
    </source>
</evidence>
<organism evidence="2 3">
    <name type="scientific">Halobacterium salinarum</name>
    <name type="common">Halobacterium halobium</name>
    <dbReference type="NCBI Taxonomy" id="2242"/>
    <lineage>
        <taxon>Archaea</taxon>
        <taxon>Methanobacteriati</taxon>
        <taxon>Methanobacteriota</taxon>
        <taxon>Stenosarchaea group</taxon>
        <taxon>Halobacteria</taxon>
        <taxon>Halobacteriales</taxon>
        <taxon>Halobacteriaceae</taxon>
        <taxon>Halobacterium</taxon>
    </lineage>
</organism>